<dbReference type="Proteomes" id="UP001367676">
    <property type="component" value="Unassembled WGS sequence"/>
</dbReference>
<dbReference type="SUPFAM" id="SSF52087">
    <property type="entry name" value="CRAL/TRIO domain"/>
    <property type="match status" value="1"/>
</dbReference>
<dbReference type="Pfam" id="PF00650">
    <property type="entry name" value="CRAL_TRIO"/>
    <property type="match status" value="1"/>
</dbReference>
<dbReference type="PRINTS" id="PR00180">
    <property type="entry name" value="CRETINALDHBP"/>
</dbReference>
<dbReference type="EMBL" id="JBBCAQ010000034">
    <property type="protein sequence ID" value="KAK7580474.1"/>
    <property type="molecule type" value="Genomic_DNA"/>
</dbReference>
<dbReference type="AlphaFoldDB" id="A0AAN9TCB4"/>
<dbReference type="InterPro" id="IPR036273">
    <property type="entry name" value="CRAL/TRIO_N_dom_sf"/>
</dbReference>
<dbReference type="Gene3D" id="3.40.525.10">
    <property type="entry name" value="CRAL-TRIO lipid binding domain"/>
    <property type="match status" value="1"/>
</dbReference>
<organism evidence="2 3">
    <name type="scientific">Parthenolecanium corni</name>
    <dbReference type="NCBI Taxonomy" id="536013"/>
    <lineage>
        <taxon>Eukaryota</taxon>
        <taxon>Metazoa</taxon>
        <taxon>Ecdysozoa</taxon>
        <taxon>Arthropoda</taxon>
        <taxon>Hexapoda</taxon>
        <taxon>Insecta</taxon>
        <taxon>Pterygota</taxon>
        <taxon>Neoptera</taxon>
        <taxon>Paraneoptera</taxon>
        <taxon>Hemiptera</taxon>
        <taxon>Sternorrhyncha</taxon>
        <taxon>Coccoidea</taxon>
        <taxon>Coccidae</taxon>
        <taxon>Parthenolecanium</taxon>
    </lineage>
</organism>
<proteinExistence type="predicted"/>
<dbReference type="InterPro" id="IPR036865">
    <property type="entry name" value="CRAL-TRIO_dom_sf"/>
</dbReference>
<dbReference type="GO" id="GO:0016020">
    <property type="term" value="C:membrane"/>
    <property type="evidence" value="ECO:0007669"/>
    <property type="project" value="TreeGrafter"/>
</dbReference>
<sequence length="306" mass="35899">MPYLNPPTKDQYQDILKDIGTDEETIKRDVKYLMEWLEQTAYLPSVKDEEFFTVILVRCKNQMEKAKSFLDYYYSRRTLESDMFACRDPCDSELKRSIELFPIFPLPKLTPEGYRIMIYSSPKQSNIPKMSYILSAWQMQFEILLKSDMSKGLILIGDLTNFSISQSTLFLAEFKKILDLLKKTSKTRYKDSYMINVTPAFNTFFNATKQFLSGKLLGRVQTWTKKPEDLVEVLPKHVLPSEFGGDERSLEELKKAWYDFVMEHRDWFEVKENLKADLSKRPKDDPLSEEFSSFGLSGTFRKITLD</sequence>
<dbReference type="InterPro" id="IPR001251">
    <property type="entry name" value="CRAL-TRIO_dom"/>
</dbReference>
<dbReference type="CDD" id="cd00170">
    <property type="entry name" value="SEC14"/>
    <property type="match status" value="1"/>
</dbReference>
<dbReference type="PROSITE" id="PS50191">
    <property type="entry name" value="CRAL_TRIO"/>
    <property type="match status" value="1"/>
</dbReference>
<reference evidence="2 3" key="1">
    <citation type="submission" date="2024-03" db="EMBL/GenBank/DDBJ databases">
        <title>Adaptation during the transition from Ophiocordyceps entomopathogen to insect associate is accompanied by gene loss and intensified selection.</title>
        <authorList>
            <person name="Ward C.M."/>
            <person name="Onetto C.A."/>
            <person name="Borneman A.R."/>
        </authorList>
    </citation>
    <scope>NUCLEOTIDE SEQUENCE [LARGE SCALE GENOMIC DNA]</scope>
    <source>
        <strain evidence="2">AWRI1</strain>
        <tissue evidence="2">Single Adult Female</tissue>
    </source>
</reference>
<dbReference type="GO" id="GO:1902936">
    <property type="term" value="F:phosphatidylinositol bisphosphate binding"/>
    <property type="evidence" value="ECO:0007669"/>
    <property type="project" value="TreeGrafter"/>
</dbReference>
<protein>
    <recommendedName>
        <fullName evidence="1">CRAL-TRIO domain-containing protein</fullName>
    </recommendedName>
</protein>
<evidence type="ECO:0000259" key="1">
    <source>
        <dbReference type="PROSITE" id="PS50191"/>
    </source>
</evidence>
<dbReference type="PANTHER" id="PTHR10174">
    <property type="entry name" value="ALPHA-TOCOPHEROL TRANSFER PROTEIN-RELATED"/>
    <property type="match status" value="1"/>
</dbReference>
<feature type="domain" description="CRAL-TRIO" evidence="1">
    <location>
        <begin position="91"/>
        <end position="251"/>
    </location>
</feature>
<comment type="caution">
    <text evidence="2">The sequence shown here is derived from an EMBL/GenBank/DDBJ whole genome shotgun (WGS) entry which is preliminary data.</text>
</comment>
<gene>
    <name evidence="2" type="ORF">V9T40_001103</name>
</gene>
<keyword evidence="3" id="KW-1185">Reference proteome</keyword>
<evidence type="ECO:0000313" key="3">
    <source>
        <dbReference type="Proteomes" id="UP001367676"/>
    </source>
</evidence>
<name>A0AAN9TCB4_9HEMI</name>
<dbReference type="PANTHER" id="PTHR10174:SF224">
    <property type="entry name" value="RETINOL-BINDING PROTEIN PINTA"/>
    <property type="match status" value="1"/>
</dbReference>
<evidence type="ECO:0000313" key="2">
    <source>
        <dbReference type="EMBL" id="KAK7580474.1"/>
    </source>
</evidence>
<dbReference type="SUPFAM" id="SSF46938">
    <property type="entry name" value="CRAL/TRIO N-terminal domain"/>
    <property type="match status" value="1"/>
</dbReference>
<accession>A0AAN9TCB4</accession>